<dbReference type="PANTHER" id="PTHR10648">
    <property type="entry name" value="SERINE/THREONINE-PROTEIN PHOSPHATASE PP2A 65 KDA REGULATORY SUBUNIT"/>
    <property type="match status" value="1"/>
</dbReference>
<dbReference type="EMBL" id="CAJOBC010000261">
    <property type="protein sequence ID" value="CAF3562181.1"/>
    <property type="molecule type" value="Genomic_DNA"/>
</dbReference>
<evidence type="ECO:0000313" key="3">
    <source>
        <dbReference type="EMBL" id="CAF0779211.1"/>
    </source>
</evidence>
<dbReference type="OrthoDB" id="340346at2759"/>
<dbReference type="Proteomes" id="UP000677228">
    <property type="component" value="Unassembled WGS sequence"/>
</dbReference>
<dbReference type="EMBL" id="CAJOBA010001352">
    <property type="protein sequence ID" value="CAF3591085.1"/>
    <property type="molecule type" value="Genomic_DNA"/>
</dbReference>
<evidence type="ECO:0000256" key="2">
    <source>
        <dbReference type="SAM" id="MobiDB-lite"/>
    </source>
</evidence>
<accession>A0A813R911</accession>
<dbReference type="PANTHER" id="PTHR10648:SF1">
    <property type="entry name" value="SERINE_THREONINE-PROTEIN PHOSPHATASE 4 REGULATORY SUBUNIT 1"/>
    <property type="match status" value="1"/>
</dbReference>
<dbReference type="InterPro" id="IPR051023">
    <property type="entry name" value="PP2A_Regulatory_Subunit_A"/>
</dbReference>
<name>A0A813R911_9BILA</name>
<gene>
    <name evidence="3" type="ORF">GPM918_LOCUS2366</name>
    <name evidence="4" type="ORF">OVA965_LOCUS4969</name>
    <name evidence="5" type="ORF">SRO942_LOCUS2366</name>
    <name evidence="6" type="ORF">TMI583_LOCUS4967</name>
</gene>
<comment type="caution">
    <text evidence="3">The sequence shown here is derived from an EMBL/GenBank/DDBJ whole genome shotgun (WGS) entry which is preliminary data.</text>
</comment>
<evidence type="ECO:0000313" key="5">
    <source>
        <dbReference type="EMBL" id="CAF3562181.1"/>
    </source>
</evidence>
<sequence>MSDILDILDSTSGGDTNSNSDFVHFINTGNSSENSGNSNDDLFNSTCDENENEPPLQRLQRLQSYSNHNDKKNAVKYIIDALRMVQNEDNLYTILQCTKKLADDIVTQVQIDALEKFVPVVEFLAQNFINPELLVRDYLFQSIIQTLGHANNRVRKASQAALIRTFELEQVNKDEIENDVIPTLVNLNHACDEYKNEAVMLMSRLAPYVGSDLTLKYFVPAVVQLCSTIAFQTRKTCTTAIGDFATIIPPSAVDEHLVNLYLFNKSTEQLCSDSFWGVRKGCAEVLHPLATVCSLESRWNVLSTCLIQLLQDQSRWVKTAALRVLGYFISTFHDPNRIGQCTRSTTTKLERKQRDDLCEDLKDINTSDTYNDFQYWRIVPKISLDGTQQSSEGTADYSNSEIDYSTNFPRKRSLLEVSKSFDQDDINSILPSALIDFYTSIIEQSYSSGVETDVVHQSAHTFPAVALTITNSNWHLIRDTHRKLSEDLQWKVRRTLAYSLHELAKILTTQQTEEDLCPVFESFLRDVDEVKIGIITHLAEFFKLLRPVMRNQYLEKLTCLTSVDNQRNWRFRSESAIQLQELCALYNPSAISDYILPLAFSLSLDKVHDVRRESIKALAACYDRFSQTKSQQLCEIFIEDSHRIFARSMEWRFRQAYVHLCQEIVERRCETPQQFALRFFDSLLRLKHDHVVNVRLTFAQFLQSYLTNNSDYYSYLPDHWRSQVSEAIQLLQNDRERDVRICVGGVYEQLPPPDLIQQTTLSTIVTSVEDQVKVEQENDKTELKLPTSRNNNPNRIEIL</sequence>
<dbReference type="AlphaFoldDB" id="A0A813R911"/>
<evidence type="ECO:0000313" key="6">
    <source>
        <dbReference type="EMBL" id="CAF3591085.1"/>
    </source>
</evidence>
<dbReference type="GO" id="GO:0019888">
    <property type="term" value="F:protein phosphatase regulator activity"/>
    <property type="evidence" value="ECO:0007669"/>
    <property type="project" value="TreeGrafter"/>
</dbReference>
<dbReference type="InterPro" id="IPR016024">
    <property type="entry name" value="ARM-type_fold"/>
</dbReference>
<dbReference type="EMBL" id="CAJNOK010001352">
    <property type="protein sequence ID" value="CAF0807378.1"/>
    <property type="molecule type" value="Genomic_DNA"/>
</dbReference>
<organism evidence="3 7">
    <name type="scientific">Didymodactylos carnosus</name>
    <dbReference type="NCBI Taxonomy" id="1234261"/>
    <lineage>
        <taxon>Eukaryota</taxon>
        <taxon>Metazoa</taxon>
        <taxon>Spiralia</taxon>
        <taxon>Gnathifera</taxon>
        <taxon>Rotifera</taxon>
        <taxon>Eurotatoria</taxon>
        <taxon>Bdelloidea</taxon>
        <taxon>Philodinida</taxon>
        <taxon>Philodinidae</taxon>
        <taxon>Didymodactylos</taxon>
    </lineage>
</organism>
<evidence type="ECO:0000313" key="7">
    <source>
        <dbReference type="Proteomes" id="UP000663829"/>
    </source>
</evidence>
<evidence type="ECO:0000256" key="1">
    <source>
        <dbReference type="ARBA" id="ARBA00022737"/>
    </source>
</evidence>
<dbReference type="SUPFAM" id="SSF48371">
    <property type="entry name" value="ARM repeat"/>
    <property type="match status" value="1"/>
</dbReference>
<dbReference type="InterPro" id="IPR011989">
    <property type="entry name" value="ARM-like"/>
</dbReference>
<dbReference type="Proteomes" id="UP000682733">
    <property type="component" value="Unassembled WGS sequence"/>
</dbReference>
<evidence type="ECO:0008006" key="8">
    <source>
        <dbReference type="Google" id="ProtNLM"/>
    </source>
</evidence>
<keyword evidence="1" id="KW-0677">Repeat</keyword>
<dbReference type="Proteomes" id="UP000681722">
    <property type="component" value="Unassembled WGS sequence"/>
</dbReference>
<reference evidence="3" key="1">
    <citation type="submission" date="2021-02" db="EMBL/GenBank/DDBJ databases">
        <authorList>
            <person name="Nowell W R."/>
        </authorList>
    </citation>
    <scope>NUCLEOTIDE SEQUENCE</scope>
</reference>
<dbReference type="GO" id="GO:0005737">
    <property type="term" value="C:cytoplasm"/>
    <property type="evidence" value="ECO:0007669"/>
    <property type="project" value="TreeGrafter"/>
</dbReference>
<keyword evidence="7" id="KW-1185">Reference proteome</keyword>
<dbReference type="Proteomes" id="UP000663829">
    <property type="component" value="Unassembled WGS sequence"/>
</dbReference>
<feature type="region of interest" description="Disordered" evidence="2">
    <location>
        <begin position="29"/>
        <end position="54"/>
    </location>
</feature>
<dbReference type="EMBL" id="CAJNOQ010000261">
    <property type="protein sequence ID" value="CAF0779211.1"/>
    <property type="molecule type" value="Genomic_DNA"/>
</dbReference>
<evidence type="ECO:0000313" key="4">
    <source>
        <dbReference type="EMBL" id="CAF0807378.1"/>
    </source>
</evidence>
<proteinExistence type="predicted"/>
<protein>
    <recommendedName>
        <fullName evidence="8">Protein phosphatase 4 regulatory subunit 1</fullName>
    </recommendedName>
</protein>
<dbReference type="Gene3D" id="1.25.10.10">
    <property type="entry name" value="Leucine-rich Repeat Variant"/>
    <property type="match status" value="2"/>
</dbReference>
<feature type="compositionally biased region" description="Low complexity" evidence="2">
    <location>
        <begin position="29"/>
        <end position="39"/>
    </location>
</feature>